<dbReference type="GeneID" id="26804609"/>
<dbReference type="PROSITE" id="PS00059">
    <property type="entry name" value="ADH_ZINC"/>
    <property type="match status" value="1"/>
</dbReference>
<dbReference type="Gene3D" id="3.40.50.720">
    <property type="entry name" value="NAD(P)-binding Rossmann-like Domain"/>
    <property type="match status" value="1"/>
</dbReference>
<dbReference type="GO" id="GO:0008270">
    <property type="term" value="F:zinc ion binding"/>
    <property type="evidence" value="ECO:0007669"/>
    <property type="project" value="InterPro"/>
</dbReference>
<dbReference type="Pfam" id="PF08240">
    <property type="entry name" value="ADH_N"/>
    <property type="match status" value="1"/>
</dbReference>
<comment type="caution">
    <text evidence="8">The sequence shown here is derived from an EMBL/GenBank/DDBJ whole genome shotgun (WGS) entry which is preliminary data.</text>
</comment>
<dbReference type="Pfam" id="PF00107">
    <property type="entry name" value="ADH_zinc_N"/>
    <property type="match status" value="1"/>
</dbReference>
<dbReference type="SUPFAM" id="SSF50129">
    <property type="entry name" value="GroES-like"/>
    <property type="match status" value="1"/>
</dbReference>
<dbReference type="PANTHER" id="PTHR42813:SF6">
    <property type="entry name" value="ALCOHOL DEHYDROGENASE (EUROFUNG)"/>
    <property type="match status" value="1"/>
</dbReference>
<dbReference type="InterPro" id="IPR013149">
    <property type="entry name" value="ADH-like_C"/>
</dbReference>
<comment type="similarity">
    <text evidence="5">Belongs to the zinc-containing alcohol dehydrogenase family.</text>
</comment>
<evidence type="ECO:0000256" key="2">
    <source>
        <dbReference type="ARBA" id="ARBA00022723"/>
    </source>
</evidence>
<dbReference type="InterPro" id="IPR011032">
    <property type="entry name" value="GroES-like_sf"/>
</dbReference>
<keyword evidence="3 5" id="KW-0862">Zinc</keyword>
<dbReference type="InterPro" id="IPR036291">
    <property type="entry name" value="NAD(P)-bd_dom_sf"/>
</dbReference>
<dbReference type="InterPro" id="IPR002328">
    <property type="entry name" value="ADH_Zn_CS"/>
</dbReference>
<evidence type="ECO:0000313" key="8">
    <source>
        <dbReference type="EMBL" id="KNG88785.1"/>
    </source>
</evidence>
<evidence type="ECO:0000259" key="6">
    <source>
        <dbReference type="Pfam" id="PF00107"/>
    </source>
</evidence>
<evidence type="ECO:0000256" key="5">
    <source>
        <dbReference type="RuleBase" id="RU361277"/>
    </source>
</evidence>
<comment type="cofactor">
    <cofactor evidence="1 5">
        <name>Zn(2+)</name>
        <dbReference type="ChEBI" id="CHEBI:29105"/>
    </cofactor>
</comment>
<dbReference type="PANTHER" id="PTHR42813">
    <property type="entry name" value="ZINC-TYPE ALCOHOL DEHYDROGENASE-LIKE"/>
    <property type="match status" value="1"/>
</dbReference>
<evidence type="ECO:0000256" key="4">
    <source>
        <dbReference type="ARBA" id="ARBA00023002"/>
    </source>
</evidence>
<reference evidence="8 9" key="1">
    <citation type="submission" date="2014-06" db="EMBL/GenBank/DDBJ databases">
        <title>The Genome of the Aflatoxigenic Filamentous Fungus Aspergillus nomius.</title>
        <authorList>
            <person name="Moore M.G."/>
            <person name="Shannon B.M."/>
            <person name="Brian M.M."/>
        </authorList>
    </citation>
    <scope>NUCLEOTIDE SEQUENCE [LARGE SCALE GENOMIC DNA]</scope>
    <source>
        <strain evidence="8 9">NRRL 13137</strain>
    </source>
</reference>
<evidence type="ECO:0000313" key="9">
    <source>
        <dbReference type="Proteomes" id="UP000037505"/>
    </source>
</evidence>
<dbReference type="OrthoDB" id="442947at2759"/>
<dbReference type="AlphaFoldDB" id="A0A0L1JAP9"/>
<organism evidence="8 9">
    <name type="scientific">Aspergillus nomiae NRRL (strain ATCC 15546 / NRRL 13137 / CBS 260.88 / M93)</name>
    <dbReference type="NCBI Taxonomy" id="1509407"/>
    <lineage>
        <taxon>Eukaryota</taxon>
        <taxon>Fungi</taxon>
        <taxon>Dikarya</taxon>
        <taxon>Ascomycota</taxon>
        <taxon>Pezizomycotina</taxon>
        <taxon>Eurotiomycetes</taxon>
        <taxon>Eurotiomycetidae</taxon>
        <taxon>Eurotiales</taxon>
        <taxon>Aspergillaceae</taxon>
        <taxon>Aspergillus</taxon>
        <taxon>Aspergillus subgen. Circumdati</taxon>
    </lineage>
</organism>
<feature type="domain" description="Alcohol dehydrogenase-like N-terminal" evidence="7">
    <location>
        <begin position="28"/>
        <end position="131"/>
    </location>
</feature>
<proteinExistence type="inferred from homology"/>
<feature type="domain" description="Alcohol dehydrogenase-like C-terminal" evidence="6">
    <location>
        <begin position="184"/>
        <end position="313"/>
    </location>
</feature>
<protein>
    <submittedName>
        <fullName evidence="8">Alcohol dehydrogenase</fullName>
    </submittedName>
</protein>
<gene>
    <name evidence="8" type="ORF">ANOM_002805</name>
</gene>
<evidence type="ECO:0000256" key="1">
    <source>
        <dbReference type="ARBA" id="ARBA00001947"/>
    </source>
</evidence>
<name>A0A0L1JAP9_ASPN3</name>
<sequence>MSTMQAVVFQGPLKVALEQRPVPQIQEPTDVIVKVRYTALCGSELHVFRGHQPSGTGFIMGHEFTGEVVEVGSAVRGFKVGDLVVSPFTVNCGECFYCARKCSSRCAKGKLYGSAMLDGGQADYARVPSADSTLVAAPAAVDEKKLVLMADILPTGFFAARNAFKGMDRATIEESTVLLFGCGPVGLCALISALDYRPKHLIAVDSVPSRLELAKSLGAEPWNFQTDAEGLKQRVKDLTEGRGADVAIEVVGHSDALRMAFDNLRPWGRISSIGVHNGEIPWTGNEAYGKNLQIQMGRCPVRSIFEDALELLVRKQDSLEFMVGDIRPLSQAIQAYDDFNQMKSQKIIFEAGK</sequence>
<dbReference type="Proteomes" id="UP000037505">
    <property type="component" value="Unassembled WGS sequence"/>
</dbReference>
<dbReference type="CDD" id="cd08284">
    <property type="entry name" value="FDH_like_2"/>
    <property type="match status" value="1"/>
</dbReference>
<keyword evidence="2 5" id="KW-0479">Metal-binding</keyword>
<dbReference type="InterPro" id="IPR013154">
    <property type="entry name" value="ADH-like_N"/>
</dbReference>
<dbReference type="SUPFAM" id="SSF51735">
    <property type="entry name" value="NAD(P)-binding Rossmann-fold domains"/>
    <property type="match status" value="1"/>
</dbReference>
<dbReference type="EMBL" id="JNOM01000045">
    <property type="protein sequence ID" value="KNG88785.1"/>
    <property type="molecule type" value="Genomic_DNA"/>
</dbReference>
<accession>A0A0L1JAP9</accession>
<keyword evidence="9" id="KW-1185">Reference proteome</keyword>
<dbReference type="STRING" id="1509407.A0A0L1JAP9"/>
<dbReference type="RefSeq" id="XP_015409708.1">
    <property type="nucleotide sequence ID" value="XM_015548062.1"/>
</dbReference>
<keyword evidence="4" id="KW-0560">Oxidoreductase</keyword>
<evidence type="ECO:0000259" key="7">
    <source>
        <dbReference type="Pfam" id="PF08240"/>
    </source>
</evidence>
<evidence type="ECO:0000256" key="3">
    <source>
        <dbReference type="ARBA" id="ARBA00022833"/>
    </source>
</evidence>
<dbReference type="Gene3D" id="3.90.180.10">
    <property type="entry name" value="Medium-chain alcohol dehydrogenases, catalytic domain"/>
    <property type="match status" value="1"/>
</dbReference>
<dbReference type="GO" id="GO:0016491">
    <property type="term" value="F:oxidoreductase activity"/>
    <property type="evidence" value="ECO:0007669"/>
    <property type="project" value="UniProtKB-KW"/>
</dbReference>